<feature type="compositionally biased region" description="Pro residues" evidence="1">
    <location>
        <begin position="26"/>
        <end position="39"/>
    </location>
</feature>
<dbReference type="RefSeq" id="XP_033400992.1">
    <property type="nucleotide sequence ID" value="XM_033535352.1"/>
</dbReference>
<organism evidence="2 3">
    <name type="scientific">Aplosporella prunicola CBS 121167</name>
    <dbReference type="NCBI Taxonomy" id="1176127"/>
    <lineage>
        <taxon>Eukaryota</taxon>
        <taxon>Fungi</taxon>
        <taxon>Dikarya</taxon>
        <taxon>Ascomycota</taxon>
        <taxon>Pezizomycotina</taxon>
        <taxon>Dothideomycetes</taxon>
        <taxon>Dothideomycetes incertae sedis</taxon>
        <taxon>Botryosphaeriales</taxon>
        <taxon>Aplosporellaceae</taxon>
        <taxon>Aplosporella</taxon>
    </lineage>
</organism>
<proteinExistence type="predicted"/>
<feature type="region of interest" description="Disordered" evidence="1">
    <location>
        <begin position="19"/>
        <end position="39"/>
    </location>
</feature>
<evidence type="ECO:0000313" key="3">
    <source>
        <dbReference type="Proteomes" id="UP000799438"/>
    </source>
</evidence>
<sequence>MATVRCDRSLLLPIKVPRQLRTDPPSSLPPPVLRKPILPPLAGSSPDCFRWGRRRPSRNSISKHSTVYVIQCLLAVARAPHQPFAPSNLSA</sequence>
<dbReference type="EMBL" id="ML995478">
    <property type="protein sequence ID" value="KAF2145280.1"/>
    <property type="molecule type" value="Genomic_DNA"/>
</dbReference>
<name>A0A6A6BMB9_9PEZI</name>
<keyword evidence="3" id="KW-1185">Reference proteome</keyword>
<reference evidence="2" key="1">
    <citation type="journal article" date="2020" name="Stud. Mycol.">
        <title>101 Dothideomycetes genomes: a test case for predicting lifestyles and emergence of pathogens.</title>
        <authorList>
            <person name="Haridas S."/>
            <person name="Albert R."/>
            <person name="Binder M."/>
            <person name="Bloem J."/>
            <person name="Labutti K."/>
            <person name="Salamov A."/>
            <person name="Andreopoulos B."/>
            <person name="Baker S."/>
            <person name="Barry K."/>
            <person name="Bills G."/>
            <person name="Bluhm B."/>
            <person name="Cannon C."/>
            <person name="Castanera R."/>
            <person name="Culley D."/>
            <person name="Daum C."/>
            <person name="Ezra D."/>
            <person name="Gonzalez J."/>
            <person name="Henrissat B."/>
            <person name="Kuo A."/>
            <person name="Liang C."/>
            <person name="Lipzen A."/>
            <person name="Lutzoni F."/>
            <person name="Magnuson J."/>
            <person name="Mondo S."/>
            <person name="Nolan M."/>
            <person name="Ohm R."/>
            <person name="Pangilinan J."/>
            <person name="Park H.-J."/>
            <person name="Ramirez L."/>
            <person name="Alfaro M."/>
            <person name="Sun H."/>
            <person name="Tritt A."/>
            <person name="Yoshinaga Y."/>
            <person name="Zwiers L.-H."/>
            <person name="Turgeon B."/>
            <person name="Goodwin S."/>
            <person name="Spatafora J."/>
            <person name="Crous P."/>
            <person name="Grigoriev I."/>
        </authorList>
    </citation>
    <scope>NUCLEOTIDE SEQUENCE</scope>
    <source>
        <strain evidence="2">CBS 121167</strain>
    </source>
</reference>
<protein>
    <submittedName>
        <fullName evidence="2">Uncharacterized protein</fullName>
    </submittedName>
</protein>
<dbReference type="GeneID" id="54292846"/>
<gene>
    <name evidence="2" type="ORF">K452DRAFT_137437</name>
</gene>
<accession>A0A6A6BMB9</accession>
<dbReference type="Proteomes" id="UP000799438">
    <property type="component" value="Unassembled WGS sequence"/>
</dbReference>
<evidence type="ECO:0000256" key="1">
    <source>
        <dbReference type="SAM" id="MobiDB-lite"/>
    </source>
</evidence>
<evidence type="ECO:0000313" key="2">
    <source>
        <dbReference type="EMBL" id="KAF2145280.1"/>
    </source>
</evidence>
<dbReference type="AlphaFoldDB" id="A0A6A6BMB9"/>